<sequence length="715" mass="81457">MRAAEQLYKMAITAANAVDQEQTVALKQLRGIVVDAAAKGVWRTKFRGTDLPADVNPLTGMFVEAFGKQMEQDQVIYANNSSSHCSPVNPVMKPEGKKLVKTSDKWTIEELLQYFRLTIDYRIINSQTIPLAGAMPFQFLVLENVRCAKYLGVFDVTKGHCDSALFFQNTMAECFKDLLYKNVLIWIDDILVWANNIDECVLVIIDGDGVRQDPTRIQALCDIPYPTDAGQLQQFICAVNWMRESLIGFAQTMDPLQKRLTEALVGKKSKKRIATSITIDLTKEERNSFDAVKELMRNAAQLCHPHEDAAMCLFTDASAYRWCIVPKSTITAMTSRSTTNNINSSSVKAACLTKRKSTGQSSKKKATLLRNLIRVFAPQDELKAHTREKLIGQYRYVIQHIDGVHNVWADLMSRWGIPQPTEAKYVRALGKWTKKKNNPSMSTSRRHRCYGLWTTPTSYDRTSTLYVWTNINQTPVATLDHTNPMESFTGLEPTTALNTIVGKVNVRLSKTGFHTIDWKQKKLRQAVEELRKSLQEVHSTIVDKRRAAENKRMLEKTNQNEMKVTEGDFVLWSRVDENTHYPKLLVTWIGPFRVLKCLPYSCVIEHLITGVQREAHHSRHKFYVESHFQVTEEIIDHVSEQGTTLVVDQIEDARRNPGSNQWELLIRWKGLESLEASWEQLPAMHQEIPSLVQSFADQLPNGAKREGLVEALERL</sequence>
<dbReference type="InterPro" id="IPR000953">
    <property type="entry name" value="Chromo/chromo_shadow_dom"/>
</dbReference>
<dbReference type="InterPro" id="IPR043502">
    <property type="entry name" value="DNA/RNA_pol_sf"/>
</dbReference>
<dbReference type="PANTHER" id="PTHR33064">
    <property type="entry name" value="POL PROTEIN"/>
    <property type="match status" value="1"/>
</dbReference>
<dbReference type="PANTHER" id="PTHR33064:SF37">
    <property type="entry name" value="RIBONUCLEASE H"/>
    <property type="match status" value="1"/>
</dbReference>
<evidence type="ECO:0000259" key="1">
    <source>
        <dbReference type="PROSITE" id="PS50013"/>
    </source>
</evidence>
<dbReference type="EMBL" id="KI913289">
    <property type="protein sequence ID" value="ETV64570.1"/>
    <property type="molecule type" value="Genomic_DNA"/>
</dbReference>
<dbReference type="AlphaFoldDB" id="W4FAR5"/>
<name>W4FAR5_APHAT</name>
<evidence type="ECO:0000313" key="2">
    <source>
        <dbReference type="EMBL" id="ETV64570.1"/>
    </source>
</evidence>
<dbReference type="STRING" id="112090.W4FAR5"/>
<dbReference type="InterPro" id="IPR051320">
    <property type="entry name" value="Viral_Replic_Matur_Polypro"/>
</dbReference>
<dbReference type="InterPro" id="IPR016197">
    <property type="entry name" value="Chromo-like_dom_sf"/>
</dbReference>
<dbReference type="RefSeq" id="XP_009845951.1">
    <property type="nucleotide sequence ID" value="XM_009847649.1"/>
</dbReference>
<proteinExistence type="predicted"/>
<accession>W4FAR5</accession>
<dbReference type="OrthoDB" id="121795at2759"/>
<dbReference type="PROSITE" id="PS50013">
    <property type="entry name" value="CHROMO_2"/>
    <property type="match status" value="1"/>
</dbReference>
<dbReference type="GeneID" id="20820554"/>
<dbReference type="InterPro" id="IPR043128">
    <property type="entry name" value="Rev_trsase/Diguanyl_cyclase"/>
</dbReference>
<reference evidence="2" key="1">
    <citation type="submission" date="2013-12" db="EMBL/GenBank/DDBJ databases">
        <title>The Genome Sequence of Aphanomyces astaci APO3.</title>
        <authorList>
            <consortium name="The Broad Institute Genomics Platform"/>
            <person name="Russ C."/>
            <person name="Tyler B."/>
            <person name="van West P."/>
            <person name="Dieguez-Uribeondo J."/>
            <person name="Young S.K."/>
            <person name="Zeng Q."/>
            <person name="Gargeya S."/>
            <person name="Fitzgerald M."/>
            <person name="Abouelleil A."/>
            <person name="Alvarado L."/>
            <person name="Chapman S.B."/>
            <person name="Gainer-Dewar J."/>
            <person name="Goldberg J."/>
            <person name="Griggs A."/>
            <person name="Gujja S."/>
            <person name="Hansen M."/>
            <person name="Howarth C."/>
            <person name="Imamovic A."/>
            <person name="Ireland A."/>
            <person name="Larimer J."/>
            <person name="McCowan C."/>
            <person name="Murphy C."/>
            <person name="Pearson M."/>
            <person name="Poon T.W."/>
            <person name="Priest M."/>
            <person name="Roberts A."/>
            <person name="Saif S."/>
            <person name="Shea T."/>
            <person name="Sykes S."/>
            <person name="Wortman J."/>
            <person name="Nusbaum C."/>
            <person name="Birren B."/>
        </authorList>
    </citation>
    <scope>NUCLEOTIDE SEQUENCE [LARGE SCALE GENOMIC DNA]</scope>
    <source>
        <strain evidence="2">APO3</strain>
    </source>
</reference>
<protein>
    <recommendedName>
        <fullName evidence="1">Chromo domain-containing protein</fullName>
    </recommendedName>
</protein>
<feature type="domain" description="Chromo" evidence="1">
    <location>
        <begin position="645"/>
        <end position="695"/>
    </location>
</feature>
<dbReference type="SUPFAM" id="SSF54160">
    <property type="entry name" value="Chromo domain-like"/>
    <property type="match status" value="1"/>
</dbReference>
<organism evidence="2">
    <name type="scientific">Aphanomyces astaci</name>
    <name type="common">Crayfish plague agent</name>
    <dbReference type="NCBI Taxonomy" id="112090"/>
    <lineage>
        <taxon>Eukaryota</taxon>
        <taxon>Sar</taxon>
        <taxon>Stramenopiles</taxon>
        <taxon>Oomycota</taxon>
        <taxon>Saprolegniomycetes</taxon>
        <taxon>Saprolegniales</taxon>
        <taxon>Verrucalvaceae</taxon>
        <taxon>Aphanomyces</taxon>
    </lineage>
</organism>
<dbReference type="Gene3D" id="3.30.70.270">
    <property type="match status" value="2"/>
</dbReference>
<dbReference type="SUPFAM" id="SSF56672">
    <property type="entry name" value="DNA/RNA polymerases"/>
    <property type="match status" value="1"/>
</dbReference>
<gene>
    <name evidence="2" type="ORF">H257_18558</name>
</gene>
<dbReference type="VEuPathDB" id="FungiDB:H257_18558"/>
<dbReference type="Gene3D" id="2.40.50.40">
    <property type="match status" value="1"/>
</dbReference>